<dbReference type="AlphaFoldDB" id="A0AA40ABS6"/>
<protein>
    <submittedName>
        <fullName evidence="2">Uncharacterized protein</fullName>
    </submittedName>
</protein>
<evidence type="ECO:0000313" key="2">
    <source>
        <dbReference type="EMBL" id="KAK0712995.1"/>
    </source>
</evidence>
<gene>
    <name evidence="2" type="ORF">B0T26DRAFT_350921</name>
</gene>
<name>A0AA40ABS6_9PEZI</name>
<keyword evidence="3" id="KW-1185">Reference proteome</keyword>
<sequence length="90" mass="10094">MLDSVSNAYRMPTWVGHSCVLYIFASSSSSDLLPGQAPKFSEAHLDRGLTIYIWLGSRVLLLGTYVVFYSCIYVEGDRVTIWNSIPSKNK</sequence>
<organism evidence="2 3">
    <name type="scientific">Lasiosphaeria miniovina</name>
    <dbReference type="NCBI Taxonomy" id="1954250"/>
    <lineage>
        <taxon>Eukaryota</taxon>
        <taxon>Fungi</taxon>
        <taxon>Dikarya</taxon>
        <taxon>Ascomycota</taxon>
        <taxon>Pezizomycotina</taxon>
        <taxon>Sordariomycetes</taxon>
        <taxon>Sordariomycetidae</taxon>
        <taxon>Sordariales</taxon>
        <taxon>Lasiosphaeriaceae</taxon>
        <taxon>Lasiosphaeria</taxon>
    </lineage>
</organism>
<proteinExistence type="predicted"/>
<dbReference type="EMBL" id="JAUIRO010000005">
    <property type="protein sequence ID" value="KAK0712995.1"/>
    <property type="molecule type" value="Genomic_DNA"/>
</dbReference>
<dbReference type="RefSeq" id="XP_060294318.1">
    <property type="nucleotide sequence ID" value="XM_060434556.1"/>
</dbReference>
<dbReference type="GeneID" id="85317826"/>
<keyword evidence="1" id="KW-0472">Membrane</keyword>
<keyword evidence="1" id="KW-1133">Transmembrane helix</keyword>
<evidence type="ECO:0000313" key="3">
    <source>
        <dbReference type="Proteomes" id="UP001172101"/>
    </source>
</evidence>
<dbReference type="Proteomes" id="UP001172101">
    <property type="component" value="Unassembled WGS sequence"/>
</dbReference>
<reference evidence="2" key="1">
    <citation type="submission" date="2023-06" db="EMBL/GenBank/DDBJ databases">
        <title>Genome-scale phylogeny and comparative genomics of the fungal order Sordariales.</title>
        <authorList>
            <consortium name="Lawrence Berkeley National Laboratory"/>
            <person name="Hensen N."/>
            <person name="Bonometti L."/>
            <person name="Westerberg I."/>
            <person name="Brannstrom I.O."/>
            <person name="Guillou S."/>
            <person name="Cros-Aarteil S."/>
            <person name="Calhoun S."/>
            <person name="Haridas S."/>
            <person name="Kuo A."/>
            <person name="Mondo S."/>
            <person name="Pangilinan J."/>
            <person name="Riley R."/>
            <person name="LaButti K."/>
            <person name="Andreopoulos B."/>
            <person name="Lipzen A."/>
            <person name="Chen C."/>
            <person name="Yanf M."/>
            <person name="Daum C."/>
            <person name="Ng V."/>
            <person name="Clum A."/>
            <person name="Steindorff A."/>
            <person name="Ohm R."/>
            <person name="Martin F."/>
            <person name="Silar P."/>
            <person name="Natvig D."/>
            <person name="Lalanne C."/>
            <person name="Gautier V."/>
            <person name="Ament-velasquez S.L."/>
            <person name="Kruys A."/>
            <person name="Hutchinson M.I."/>
            <person name="Powell A.J."/>
            <person name="Barry K."/>
            <person name="Miller A.N."/>
            <person name="Grigoriev I.V."/>
            <person name="Debuchy R."/>
            <person name="Gladieux P."/>
            <person name="Thoren M.H."/>
            <person name="Johannesson H."/>
        </authorList>
    </citation>
    <scope>NUCLEOTIDE SEQUENCE</scope>
    <source>
        <strain evidence="2">SMH2392-1A</strain>
    </source>
</reference>
<accession>A0AA40ABS6</accession>
<keyword evidence="1" id="KW-0812">Transmembrane</keyword>
<comment type="caution">
    <text evidence="2">The sequence shown here is derived from an EMBL/GenBank/DDBJ whole genome shotgun (WGS) entry which is preliminary data.</text>
</comment>
<evidence type="ECO:0000256" key="1">
    <source>
        <dbReference type="SAM" id="Phobius"/>
    </source>
</evidence>
<feature type="transmembrane region" description="Helical" evidence="1">
    <location>
        <begin position="51"/>
        <end position="74"/>
    </location>
</feature>